<dbReference type="Proteomes" id="UP001256588">
    <property type="component" value="Unassembled WGS sequence"/>
</dbReference>
<evidence type="ECO:0000313" key="2">
    <source>
        <dbReference type="Proteomes" id="UP001256588"/>
    </source>
</evidence>
<comment type="caution">
    <text evidence="1">The sequence shown here is derived from an EMBL/GenBank/DDBJ whole genome shotgun (WGS) entry which is preliminary data.</text>
</comment>
<dbReference type="RefSeq" id="WP_310236285.1">
    <property type="nucleotide sequence ID" value="NZ_JAVDWO010000009.1"/>
</dbReference>
<name>A0ABU1XY82_9GAMM</name>
<reference evidence="1 2" key="1">
    <citation type="submission" date="2023-07" db="EMBL/GenBank/DDBJ databases">
        <title>Sorghum-associated microbial communities from plants grown in Nebraska, USA.</title>
        <authorList>
            <person name="Schachtman D."/>
        </authorList>
    </citation>
    <scope>NUCLEOTIDE SEQUENCE [LARGE SCALE GENOMIC DNA]</scope>
    <source>
        <strain evidence="1 2">4099</strain>
    </source>
</reference>
<gene>
    <name evidence="1" type="ORF">J2W68_002474</name>
</gene>
<keyword evidence="2" id="KW-1185">Reference proteome</keyword>
<organism evidence="1 2">
    <name type="scientific">Luteimonas terrae</name>
    <dbReference type="NCBI Taxonomy" id="1530191"/>
    <lineage>
        <taxon>Bacteria</taxon>
        <taxon>Pseudomonadati</taxon>
        <taxon>Pseudomonadota</taxon>
        <taxon>Gammaproteobacteria</taxon>
        <taxon>Lysobacterales</taxon>
        <taxon>Lysobacteraceae</taxon>
        <taxon>Luteimonas</taxon>
    </lineage>
</organism>
<accession>A0ABU1XY82</accession>
<sequence length="438" mass="48845">MHFTVVAMHASNAQRGRPEHCVGVDQNLNATRPVDRRTHRWLAVLCLMPVTAFAQSAFSPFAAVSVEHDSNVFGFADREEAERIAGDPALSDTIRRAIVGADLQHTFGQQTLRVGVQGGRNDFQRFGQLDHTHHRVSAALDWRLGPRVDGLLDWRRERRMAALAERDSDALAMENERVATAALNLDIGADWRLENTVLSRELASPLVGLPRFTLQEDSFSTELRHSGRGLFNVGVRAEYLDGRFTGTFLGEEPFDQITVEAVANYAASGLSQLNARLGHSRRRDRRNAGNDTSAVTGLVSVERTISGITSVDLALFRQINSFSYGPESVIESGVRSSLRWQPTPKTGLQAGLEWSRNSFQDGPQNDQTGAPARIDRQRTAFVRVQYAPLPWLGLHPYVLASDRSSNDRAQRYDKYVVGLEVRIRFGRALPTEAINRRY</sequence>
<evidence type="ECO:0008006" key="3">
    <source>
        <dbReference type="Google" id="ProtNLM"/>
    </source>
</evidence>
<dbReference type="SUPFAM" id="SSF56935">
    <property type="entry name" value="Porins"/>
    <property type="match status" value="1"/>
</dbReference>
<dbReference type="EMBL" id="JAVDWO010000009">
    <property type="protein sequence ID" value="MDR7193737.1"/>
    <property type="molecule type" value="Genomic_DNA"/>
</dbReference>
<evidence type="ECO:0000313" key="1">
    <source>
        <dbReference type="EMBL" id="MDR7193737.1"/>
    </source>
</evidence>
<proteinExistence type="predicted"/>
<protein>
    <recommendedName>
        <fullName evidence="3">DUF560 domain-containing protein</fullName>
    </recommendedName>
</protein>